<dbReference type="Proteomes" id="UP000007013">
    <property type="component" value="Chromosome"/>
</dbReference>
<reference evidence="1 2" key="1">
    <citation type="journal article" date="2011" name="J. Bacteriol.">
        <title>Genome sequence of the verrucomicrobium Opitutus terrae PB90-1, an abundant inhabitant of rice paddy soil ecosystems.</title>
        <authorList>
            <person name="van Passel M.W."/>
            <person name="Kant R."/>
            <person name="Palva A."/>
            <person name="Copeland A."/>
            <person name="Lucas S."/>
            <person name="Lapidus A."/>
            <person name="Glavina del Rio T."/>
            <person name="Pitluck S."/>
            <person name="Goltsman E."/>
            <person name="Clum A."/>
            <person name="Sun H."/>
            <person name="Schmutz J."/>
            <person name="Larimer F.W."/>
            <person name="Land M.L."/>
            <person name="Hauser L."/>
            <person name="Kyrpides N."/>
            <person name="Mikhailova N."/>
            <person name="Richardson P.P."/>
            <person name="Janssen P.H."/>
            <person name="de Vos W.M."/>
            <person name="Smidt H."/>
        </authorList>
    </citation>
    <scope>NUCLEOTIDE SEQUENCE [LARGE SCALE GENOMIC DNA]</scope>
    <source>
        <strain evidence="2">DSM 11246 / JCM 15787 / PB90-1</strain>
    </source>
</reference>
<dbReference type="InterPro" id="IPR036412">
    <property type="entry name" value="HAD-like_sf"/>
</dbReference>
<dbReference type="EMBL" id="CP001032">
    <property type="protein sequence ID" value="ACB76974.1"/>
    <property type="molecule type" value="Genomic_DNA"/>
</dbReference>
<gene>
    <name evidence="1" type="ordered locus">Oter_3699</name>
</gene>
<dbReference type="PANTHER" id="PTHR10000">
    <property type="entry name" value="PHOSPHOSERINE PHOSPHATASE"/>
    <property type="match status" value="1"/>
</dbReference>
<dbReference type="Pfam" id="PF08282">
    <property type="entry name" value="Hydrolase_3"/>
    <property type="match status" value="1"/>
</dbReference>
<protein>
    <submittedName>
        <fullName evidence="1">Cof-like hydrolase</fullName>
    </submittedName>
</protein>
<proteinExistence type="predicted"/>
<organism evidence="1 2">
    <name type="scientific">Opitutus terrae (strain DSM 11246 / JCM 15787 / PB90-1)</name>
    <dbReference type="NCBI Taxonomy" id="452637"/>
    <lineage>
        <taxon>Bacteria</taxon>
        <taxon>Pseudomonadati</taxon>
        <taxon>Verrucomicrobiota</taxon>
        <taxon>Opitutia</taxon>
        <taxon>Opitutales</taxon>
        <taxon>Opitutaceae</taxon>
        <taxon>Opitutus</taxon>
    </lineage>
</organism>
<evidence type="ECO:0000313" key="2">
    <source>
        <dbReference type="Proteomes" id="UP000007013"/>
    </source>
</evidence>
<dbReference type="NCBIfam" id="TIGR01484">
    <property type="entry name" value="HAD-SF-IIB"/>
    <property type="match status" value="1"/>
</dbReference>
<dbReference type="GO" id="GO:0005829">
    <property type="term" value="C:cytosol"/>
    <property type="evidence" value="ECO:0007669"/>
    <property type="project" value="TreeGrafter"/>
</dbReference>
<name>B1ZXH9_OPITP</name>
<evidence type="ECO:0000313" key="1">
    <source>
        <dbReference type="EMBL" id="ACB76974.1"/>
    </source>
</evidence>
<dbReference type="AlphaFoldDB" id="B1ZXH9"/>
<keyword evidence="2" id="KW-1185">Reference proteome</keyword>
<dbReference type="KEGG" id="ote:Oter_3699"/>
<dbReference type="SFLD" id="SFLDS00003">
    <property type="entry name" value="Haloacid_Dehalogenase"/>
    <property type="match status" value="1"/>
</dbReference>
<dbReference type="HOGENOM" id="CLU_044146_1_1_0"/>
<dbReference type="Gene3D" id="3.40.50.1000">
    <property type="entry name" value="HAD superfamily/HAD-like"/>
    <property type="match status" value="1"/>
</dbReference>
<dbReference type="RefSeq" id="WP_012376503.1">
    <property type="nucleotide sequence ID" value="NC_010571.1"/>
</dbReference>
<sequence>MDVVVLDLDGTLLRSDKTISQRASAVLRRLKDMGQTLVFATARPPRAVKAVLPAEFAMDYLVCYNGALVLQQGCVRSECAIPAADVRRIFTRLEKNAPCTACGFEHEDQLFVRGSFDRHFSTEFCTPMLPGGPCERSSPKVLVDLAGLDFAAFLGVLPASCYALCTDGGGLCQIMPAGATKESGVAAVLRELGVGFEHVVCFGDDHNDVPLFQRAGCAVAMANAVPELKAIAHAVTGSNDEDGVAEFLEQRYAVNGVSEWCSPAR</sequence>
<keyword evidence="1" id="KW-0378">Hydrolase</keyword>
<dbReference type="eggNOG" id="COG0561">
    <property type="taxonomic scope" value="Bacteria"/>
</dbReference>
<dbReference type="SFLD" id="SFLDG01140">
    <property type="entry name" value="C2.B:_Phosphomannomutase_and_P"/>
    <property type="match status" value="1"/>
</dbReference>
<accession>B1ZXH9</accession>
<dbReference type="InterPro" id="IPR006379">
    <property type="entry name" value="HAD-SF_hydro_IIB"/>
</dbReference>
<dbReference type="PANTHER" id="PTHR10000:SF8">
    <property type="entry name" value="HAD SUPERFAMILY HYDROLASE-LIKE, TYPE 3"/>
    <property type="match status" value="1"/>
</dbReference>
<dbReference type="GO" id="GO:0016791">
    <property type="term" value="F:phosphatase activity"/>
    <property type="evidence" value="ECO:0007669"/>
    <property type="project" value="TreeGrafter"/>
</dbReference>
<dbReference type="InterPro" id="IPR023214">
    <property type="entry name" value="HAD_sf"/>
</dbReference>
<dbReference type="SUPFAM" id="SSF56784">
    <property type="entry name" value="HAD-like"/>
    <property type="match status" value="1"/>
</dbReference>
<dbReference type="OrthoDB" id="9781413at2"/>
<dbReference type="GO" id="GO:0000287">
    <property type="term" value="F:magnesium ion binding"/>
    <property type="evidence" value="ECO:0007669"/>
    <property type="project" value="TreeGrafter"/>
</dbReference>
<dbReference type="Gene3D" id="3.30.1240.10">
    <property type="match status" value="1"/>
</dbReference>